<protein>
    <submittedName>
        <fullName evidence="5">Multicopper oxidase</fullName>
    </submittedName>
</protein>
<dbReference type="Pfam" id="PF07732">
    <property type="entry name" value="Cu-oxidase_3"/>
    <property type="match status" value="1"/>
</dbReference>
<evidence type="ECO:0000256" key="1">
    <source>
        <dbReference type="ARBA" id="ARBA00022723"/>
    </source>
</evidence>
<evidence type="ECO:0000313" key="6">
    <source>
        <dbReference type="Proteomes" id="UP000065807"/>
    </source>
</evidence>
<accession>A0A0K2SIS4</accession>
<dbReference type="STRING" id="1555112.LIP_0867"/>
<keyword evidence="6" id="KW-1185">Reference proteome</keyword>
<evidence type="ECO:0000259" key="4">
    <source>
        <dbReference type="Pfam" id="PF07732"/>
    </source>
</evidence>
<dbReference type="InterPro" id="IPR011707">
    <property type="entry name" value="Cu-oxidase-like_N"/>
</dbReference>
<name>A0A0K2SIS4_LIMPI</name>
<feature type="domain" description="Plastocyanin-like" evidence="4">
    <location>
        <begin position="34"/>
        <end position="141"/>
    </location>
</feature>
<organism evidence="5 6">
    <name type="scientific">Limnochorda pilosa</name>
    <dbReference type="NCBI Taxonomy" id="1555112"/>
    <lineage>
        <taxon>Bacteria</taxon>
        <taxon>Bacillati</taxon>
        <taxon>Bacillota</taxon>
        <taxon>Limnochordia</taxon>
        <taxon>Limnochordales</taxon>
        <taxon>Limnochordaceae</taxon>
        <taxon>Limnochorda</taxon>
    </lineage>
</organism>
<dbReference type="AlphaFoldDB" id="A0A0K2SIS4"/>
<keyword evidence="3" id="KW-0186">Copper</keyword>
<dbReference type="InterPro" id="IPR008972">
    <property type="entry name" value="Cupredoxin"/>
</dbReference>
<dbReference type="EMBL" id="AP014924">
    <property type="protein sequence ID" value="BAS26724.1"/>
    <property type="molecule type" value="Genomic_DNA"/>
</dbReference>
<keyword evidence="2" id="KW-0560">Oxidoreductase</keyword>
<dbReference type="KEGG" id="lpil:LIP_0867"/>
<evidence type="ECO:0000313" key="5">
    <source>
        <dbReference type="EMBL" id="BAS26724.1"/>
    </source>
</evidence>
<reference evidence="6" key="2">
    <citation type="journal article" date="2016" name="Int. J. Syst. Evol. Microbiol.">
        <title>Complete genome sequence and cell structure of Limnochorda pilosa, a Gram-negative spore-former within the phylum Firmicutes.</title>
        <authorList>
            <person name="Watanabe M."/>
            <person name="Kojima H."/>
            <person name="Fukui M."/>
        </authorList>
    </citation>
    <scope>NUCLEOTIDE SEQUENCE [LARGE SCALE GENOMIC DNA]</scope>
    <source>
        <strain evidence="6">HC45</strain>
    </source>
</reference>
<dbReference type="PANTHER" id="PTHR11709:SF394">
    <property type="entry name" value="FI03373P-RELATED"/>
    <property type="match status" value="1"/>
</dbReference>
<evidence type="ECO:0000256" key="2">
    <source>
        <dbReference type="ARBA" id="ARBA00023002"/>
    </source>
</evidence>
<dbReference type="GO" id="GO:0005507">
    <property type="term" value="F:copper ion binding"/>
    <property type="evidence" value="ECO:0007669"/>
    <property type="project" value="InterPro"/>
</dbReference>
<sequence>MRTVDLWATDGFVSIPDGNSLYVWGFAGAPDVPAQLPGPTLVIDQGDEVVVNLTNRLAEPVSLRFPGQEEVMVLGDGGWEPARPQDAGGRRVSFMPAALPGQTITYRFVAARPGTYLYESGTDPHRQVPMGLYGAIVVHPADYDPATNRTAYGAGTGTEYDREYLMIFGEMDPEFHRAVRLGLPHDVKARRPRYWTLNGRCAPDTLAPDRVPQLPNQPYGTLIEMEPGERVLLRYAGAGVDGHPIHPHGNHTRLVALDGHLLRNGASDLSYKRFTVRAGAGETCDMIFEWTGLEFTPANPIPTVLPNLRNLVIGADGWTYWSGSAYLGHKGDLPVGVTSFNRIREHYIILHSHSEFQMTNWGEHPGGIMTFIAVYPAGTLGPDAGVLA</sequence>
<dbReference type="PANTHER" id="PTHR11709">
    <property type="entry name" value="MULTI-COPPER OXIDASE"/>
    <property type="match status" value="1"/>
</dbReference>
<dbReference type="Gene3D" id="2.60.40.420">
    <property type="entry name" value="Cupredoxins - blue copper proteins"/>
    <property type="match status" value="1"/>
</dbReference>
<dbReference type="OrthoDB" id="9757546at2"/>
<dbReference type="GO" id="GO:0016491">
    <property type="term" value="F:oxidoreductase activity"/>
    <property type="evidence" value="ECO:0007669"/>
    <property type="project" value="UniProtKB-KW"/>
</dbReference>
<keyword evidence="1" id="KW-0479">Metal-binding</keyword>
<dbReference type="InterPro" id="IPR045087">
    <property type="entry name" value="Cu-oxidase_fam"/>
</dbReference>
<reference evidence="6" key="1">
    <citation type="submission" date="2015-07" db="EMBL/GenBank/DDBJ databases">
        <title>Complete genome sequence and phylogenetic analysis of Limnochorda pilosa.</title>
        <authorList>
            <person name="Watanabe M."/>
            <person name="Kojima H."/>
            <person name="Fukui M."/>
        </authorList>
    </citation>
    <scope>NUCLEOTIDE SEQUENCE [LARGE SCALE GENOMIC DNA]</scope>
    <source>
        <strain evidence="6">HC45</strain>
    </source>
</reference>
<gene>
    <name evidence="5" type="ORF">LIP_0867</name>
</gene>
<dbReference type="SUPFAM" id="SSF49503">
    <property type="entry name" value="Cupredoxins"/>
    <property type="match status" value="2"/>
</dbReference>
<evidence type="ECO:0000256" key="3">
    <source>
        <dbReference type="ARBA" id="ARBA00023008"/>
    </source>
</evidence>
<proteinExistence type="predicted"/>
<dbReference type="Proteomes" id="UP000065807">
    <property type="component" value="Chromosome"/>
</dbReference>